<reference evidence="1" key="1">
    <citation type="submission" date="2018-05" db="EMBL/GenBank/DDBJ databases">
        <authorList>
            <person name="Lanie J.A."/>
            <person name="Ng W.-L."/>
            <person name="Kazmierczak K.M."/>
            <person name="Andrzejewski T.M."/>
            <person name="Davidsen T.M."/>
            <person name="Wayne K.J."/>
            <person name="Tettelin H."/>
            <person name="Glass J.I."/>
            <person name="Rusch D."/>
            <person name="Podicherti R."/>
            <person name="Tsui H.-C.T."/>
            <person name="Winkler M.E."/>
        </authorList>
    </citation>
    <scope>NUCLEOTIDE SEQUENCE</scope>
</reference>
<evidence type="ECO:0000313" key="1">
    <source>
        <dbReference type="EMBL" id="SUZ95460.1"/>
    </source>
</evidence>
<dbReference type="EMBL" id="UINC01002326">
    <property type="protein sequence ID" value="SUZ95460.1"/>
    <property type="molecule type" value="Genomic_DNA"/>
</dbReference>
<gene>
    <name evidence="1" type="ORF">METZ01_LOCUS48314</name>
</gene>
<name>A0A381RUA6_9ZZZZ</name>
<accession>A0A381RUA6</accession>
<sequence>MISHEPAFYARLENDFCSTVGLSCR</sequence>
<protein>
    <submittedName>
        <fullName evidence="1">Uncharacterized protein</fullName>
    </submittedName>
</protein>
<organism evidence="1">
    <name type="scientific">marine metagenome</name>
    <dbReference type="NCBI Taxonomy" id="408172"/>
    <lineage>
        <taxon>unclassified sequences</taxon>
        <taxon>metagenomes</taxon>
        <taxon>ecological metagenomes</taxon>
    </lineage>
</organism>
<feature type="non-terminal residue" evidence="1">
    <location>
        <position position="25"/>
    </location>
</feature>
<proteinExistence type="predicted"/>
<dbReference type="AlphaFoldDB" id="A0A381RUA6"/>